<dbReference type="Gene3D" id="1.10.10.60">
    <property type="entry name" value="Homeodomain-like"/>
    <property type="match status" value="1"/>
</dbReference>
<dbReference type="GO" id="GO:0030154">
    <property type="term" value="P:cell differentiation"/>
    <property type="evidence" value="ECO:0007669"/>
    <property type="project" value="InterPro"/>
</dbReference>
<organism evidence="12 13">
    <name type="scientific">Parthenolecanium corni</name>
    <dbReference type="NCBI Taxonomy" id="536013"/>
    <lineage>
        <taxon>Eukaryota</taxon>
        <taxon>Metazoa</taxon>
        <taxon>Ecdysozoa</taxon>
        <taxon>Arthropoda</taxon>
        <taxon>Hexapoda</taxon>
        <taxon>Insecta</taxon>
        <taxon>Pterygota</taxon>
        <taxon>Neoptera</taxon>
        <taxon>Paraneoptera</taxon>
        <taxon>Hemiptera</taxon>
        <taxon>Sternorrhyncha</taxon>
        <taxon>Coccoidea</taxon>
        <taxon>Coccidae</taxon>
        <taxon>Parthenolecanium</taxon>
    </lineage>
</organism>
<evidence type="ECO:0000256" key="7">
    <source>
        <dbReference type="ARBA" id="ARBA00023163"/>
    </source>
</evidence>
<keyword evidence="5" id="KW-0805">Transcription regulation</keyword>
<evidence type="ECO:0000256" key="2">
    <source>
        <dbReference type="ARBA" id="ARBA00021327"/>
    </source>
</evidence>
<evidence type="ECO:0000256" key="10">
    <source>
        <dbReference type="RuleBase" id="RU000682"/>
    </source>
</evidence>
<protein>
    <recommendedName>
        <fullName evidence="2">Homeodomain-only protein</fullName>
    </recommendedName>
</protein>
<dbReference type="SUPFAM" id="SSF46689">
    <property type="entry name" value="Homeodomain-like"/>
    <property type="match status" value="1"/>
</dbReference>
<evidence type="ECO:0000259" key="11">
    <source>
        <dbReference type="PROSITE" id="PS50071"/>
    </source>
</evidence>
<reference evidence="12 13" key="1">
    <citation type="submission" date="2024-03" db="EMBL/GenBank/DDBJ databases">
        <title>Adaptation during the transition from Ophiocordyceps entomopathogen to insect associate is accompanied by gene loss and intensified selection.</title>
        <authorList>
            <person name="Ward C.M."/>
            <person name="Onetto C.A."/>
            <person name="Borneman A.R."/>
        </authorList>
    </citation>
    <scope>NUCLEOTIDE SEQUENCE [LARGE SCALE GENOMIC DNA]</scope>
    <source>
        <strain evidence="12">AWRI1</strain>
        <tissue evidence="12">Single Adult Female</tissue>
    </source>
</reference>
<keyword evidence="8 9" id="KW-0539">Nucleus</keyword>
<dbReference type="PROSITE" id="PS50071">
    <property type="entry name" value="HOMEOBOX_2"/>
    <property type="match status" value="1"/>
</dbReference>
<dbReference type="GO" id="GO:0006357">
    <property type="term" value="P:regulation of transcription by RNA polymerase II"/>
    <property type="evidence" value="ECO:0007669"/>
    <property type="project" value="TreeGrafter"/>
</dbReference>
<dbReference type="Proteomes" id="UP001367676">
    <property type="component" value="Unassembled WGS sequence"/>
</dbReference>
<evidence type="ECO:0000256" key="6">
    <source>
        <dbReference type="ARBA" id="ARBA00023155"/>
    </source>
</evidence>
<evidence type="ECO:0000313" key="12">
    <source>
        <dbReference type="EMBL" id="KAK7591265.1"/>
    </source>
</evidence>
<comment type="caution">
    <text evidence="12">The sequence shown here is derived from an EMBL/GenBank/DDBJ whole genome shotgun (WGS) entry which is preliminary data.</text>
</comment>
<keyword evidence="3" id="KW-0217">Developmental protein</keyword>
<keyword evidence="4" id="KW-0678">Repressor</keyword>
<evidence type="ECO:0000256" key="4">
    <source>
        <dbReference type="ARBA" id="ARBA00022491"/>
    </source>
</evidence>
<evidence type="ECO:0000256" key="3">
    <source>
        <dbReference type="ARBA" id="ARBA00022473"/>
    </source>
</evidence>
<dbReference type="AlphaFoldDB" id="A0AAN9TJN2"/>
<comment type="subcellular location">
    <subcellularLocation>
        <location evidence="1 9 10">Nucleus</location>
    </subcellularLocation>
</comment>
<dbReference type="InterPro" id="IPR009057">
    <property type="entry name" value="Homeodomain-like_sf"/>
</dbReference>
<dbReference type="GO" id="GO:0003677">
    <property type="term" value="F:DNA binding"/>
    <property type="evidence" value="ECO:0007669"/>
    <property type="project" value="UniProtKB-UniRule"/>
</dbReference>
<feature type="domain" description="Homeobox" evidence="11">
    <location>
        <begin position="12"/>
        <end position="72"/>
    </location>
</feature>
<dbReference type="EMBL" id="JBBCAQ010000022">
    <property type="protein sequence ID" value="KAK7591265.1"/>
    <property type="molecule type" value="Genomic_DNA"/>
</dbReference>
<dbReference type="PANTHER" id="PTHR21408:SF1">
    <property type="entry name" value="HOMEODOMAIN-ONLY PROTEIN"/>
    <property type="match status" value="1"/>
</dbReference>
<evidence type="ECO:0000313" key="13">
    <source>
        <dbReference type="Proteomes" id="UP001367676"/>
    </source>
</evidence>
<gene>
    <name evidence="12" type="ORF">V9T40_002878</name>
</gene>
<accession>A0AAN9TJN2</accession>
<dbReference type="Pfam" id="PF00046">
    <property type="entry name" value="Homeodomain"/>
    <property type="match status" value="1"/>
</dbReference>
<keyword evidence="9 10" id="KW-0238">DNA-binding</keyword>
<evidence type="ECO:0000256" key="1">
    <source>
        <dbReference type="ARBA" id="ARBA00004123"/>
    </source>
</evidence>
<dbReference type="CDD" id="cd00086">
    <property type="entry name" value="homeodomain"/>
    <property type="match status" value="1"/>
</dbReference>
<dbReference type="PANTHER" id="PTHR21408">
    <property type="entry name" value="HOMEODOMAIN-ONLY PROTEIN"/>
    <property type="match status" value="1"/>
</dbReference>
<dbReference type="InterPro" id="IPR001356">
    <property type="entry name" value="HD"/>
</dbReference>
<evidence type="ECO:0000256" key="9">
    <source>
        <dbReference type="PROSITE-ProRule" id="PRU00108"/>
    </source>
</evidence>
<evidence type="ECO:0000256" key="5">
    <source>
        <dbReference type="ARBA" id="ARBA00023015"/>
    </source>
</evidence>
<proteinExistence type="predicted"/>
<dbReference type="InterPro" id="IPR039162">
    <property type="entry name" value="HOPX"/>
</dbReference>
<keyword evidence="13" id="KW-1185">Reference proteome</keyword>
<keyword evidence="6 9" id="KW-0371">Homeobox</keyword>
<dbReference type="SMART" id="SM00389">
    <property type="entry name" value="HOX"/>
    <property type="match status" value="1"/>
</dbReference>
<feature type="DNA-binding region" description="Homeobox" evidence="9">
    <location>
        <begin position="14"/>
        <end position="73"/>
    </location>
</feature>
<sequence length="82" mass="9490">MLQSQSNRSVNDKNSSYVNRIRPEQISTLEQEFAKARTLHNTDLELLAAEMGLDERDVQAWYADRLAAWRREQGLSDGFGQY</sequence>
<dbReference type="GO" id="GO:0005634">
    <property type="term" value="C:nucleus"/>
    <property type="evidence" value="ECO:0007669"/>
    <property type="project" value="UniProtKB-SubCell"/>
</dbReference>
<evidence type="ECO:0000256" key="8">
    <source>
        <dbReference type="ARBA" id="ARBA00023242"/>
    </source>
</evidence>
<keyword evidence="7" id="KW-0804">Transcription</keyword>
<name>A0AAN9TJN2_9HEMI</name>